<dbReference type="FunFam" id="3.40.720.10:FF:000043">
    <property type="entry name" value="Acid phosphatase PHOa"/>
    <property type="match status" value="1"/>
</dbReference>
<proteinExistence type="predicted"/>
<organism evidence="5 6">
    <name type="scientific">Cercophora scortea</name>
    <dbReference type="NCBI Taxonomy" id="314031"/>
    <lineage>
        <taxon>Eukaryota</taxon>
        <taxon>Fungi</taxon>
        <taxon>Dikarya</taxon>
        <taxon>Ascomycota</taxon>
        <taxon>Pezizomycotina</taxon>
        <taxon>Sordariomycetes</taxon>
        <taxon>Sordariomycetidae</taxon>
        <taxon>Sordariales</taxon>
        <taxon>Lasiosphaeriaceae</taxon>
        <taxon>Cercophora</taxon>
    </lineage>
</organism>
<feature type="chain" id="PRO_5042021138" description="acid phosphatase" evidence="4">
    <location>
        <begin position="22"/>
        <end position="467"/>
    </location>
</feature>
<dbReference type="EMBL" id="JAUEPO010000002">
    <property type="protein sequence ID" value="KAK3333747.1"/>
    <property type="molecule type" value="Genomic_DNA"/>
</dbReference>
<dbReference type="PANTHER" id="PTHR31956:SF8">
    <property type="entry name" value="ACID PHOSPHATASE PHOA (AFU_ORTHOLOGUE AFUA_1G03570)"/>
    <property type="match status" value="1"/>
</dbReference>
<evidence type="ECO:0000256" key="3">
    <source>
        <dbReference type="ARBA" id="ARBA00022801"/>
    </source>
</evidence>
<reference evidence="5" key="2">
    <citation type="submission" date="2023-06" db="EMBL/GenBank/DDBJ databases">
        <authorList>
            <consortium name="Lawrence Berkeley National Laboratory"/>
            <person name="Haridas S."/>
            <person name="Hensen N."/>
            <person name="Bonometti L."/>
            <person name="Westerberg I."/>
            <person name="Brannstrom I.O."/>
            <person name="Guillou S."/>
            <person name="Cros-Aarteil S."/>
            <person name="Calhoun S."/>
            <person name="Kuo A."/>
            <person name="Mondo S."/>
            <person name="Pangilinan J."/>
            <person name="Riley R."/>
            <person name="Labutti K."/>
            <person name="Andreopoulos B."/>
            <person name="Lipzen A."/>
            <person name="Chen C."/>
            <person name="Yanf M."/>
            <person name="Daum C."/>
            <person name="Ng V."/>
            <person name="Clum A."/>
            <person name="Steindorff A."/>
            <person name="Ohm R."/>
            <person name="Martin F."/>
            <person name="Silar P."/>
            <person name="Natvig D."/>
            <person name="Lalanne C."/>
            <person name="Gautier V."/>
            <person name="Ament-Velasquez S.L."/>
            <person name="Kruys A."/>
            <person name="Hutchinson M.I."/>
            <person name="Powell A.J."/>
            <person name="Barry K."/>
            <person name="Miller A.N."/>
            <person name="Grigoriev I.V."/>
            <person name="Debuchy R."/>
            <person name="Gladieux P."/>
            <person name="Thoren M.H."/>
            <person name="Johannesson H."/>
        </authorList>
    </citation>
    <scope>NUCLEOTIDE SEQUENCE</scope>
    <source>
        <strain evidence="5">SMH4131-1</strain>
    </source>
</reference>
<dbReference type="PANTHER" id="PTHR31956">
    <property type="entry name" value="NON-SPECIFIC PHOSPHOLIPASE C4-RELATED"/>
    <property type="match status" value="1"/>
</dbReference>
<dbReference type="Proteomes" id="UP001286456">
    <property type="component" value="Unassembled WGS sequence"/>
</dbReference>
<dbReference type="InterPro" id="IPR007312">
    <property type="entry name" value="Phosphoesterase"/>
</dbReference>
<dbReference type="GO" id="GO:0009395">
    <property type="term" value="P:phospholipid catabolic process"/>
    <property type="evidence" value="ECO:0007669"/>
    <property type="project" value="TreeGrafter"/>
</dbReference>
<dbReference type="Gene3D" id="3.40.720.10">
    <property type="entry name" value="Alkaline Phosphatase, subunit A"/>
    <property type="match status" value="1"/>
</dbReference>
<keyword evidence="4" id="KW-0732">Signal</keyword>
<keyword evidence="6" id="KW-1185">Reference proteome</keyword>
<reference evidence="5" key="1">
    <citation type="journal article" date="2023" name="Mol. Phylogenet. Evol.">
        <title>Genome-scale phylogeny and comparative genomics of the fungal order Sordariales.</title>
        <authorList>
            <person name="Hensen N."/>
            <person name="Bonometti L."/>
            <person name="Westerberg I."/>
            <person name="Brannstrom I.O."/>
            <person name="Guillou S."/>
            <person name="Cros-Aarteil S."/>
            <person name="Calhoun S."/>
            <person name="Haridas S."/>
            <person name="Kuo A."/>
            <person name="Mondo S."/>
            <person name="Pangilinan J."/>
            <person name="Riley R."/>
            <person name="LaButti K."/>
            <person name="Andreopoulos B."/>
            <person name="Lipzen A."/>
            <person name="Chen C."/>
            <person name="Yan M."/>
            <person name="Daum C."/>
            <person name="Ng V."/>
            <person name="Clum A."/>
            <person name="Steindorff A."/>
            <person name="Ohm R.A."/>
            <person name="Martin F."/>
            <person name="Silar P."/>
            <person name="Natvig D.O."/>
            <person name="Lalanne C."/>
            <person name="Gautier V."/>
            <person name="Ament-Velasquez S.L."/>
            <person name="Kruys A."/>
            <person name="Hutchinson M.I."/>
            <person name="Powell A.J."/>
            <person name="Barry K."/>
            <person name="Miller A.N."/>
            <person name="Grigoriev I.V."/>
            <person name="Debuchy R."/>
            <person name="Gladieux P."/>
            <person name="Hiltunen Thoren M."/>
            <person name="Johannesson H."/>
        </authorList>
    </citation>
    <scope>NUCLEOTIDE SEQUENCE</scope>
    <source>
        <strain evidence="5">SMH4131-1</strain>
    </source>
</reference>
<keyword evidence="3" id="KW-0378">Hydrolase</keyword>
<evidence type="ECO:0000256" key="2">
    <source>
        <dbReference type="ARBA" id="ARBA00012646"/>
    </source>
</evidence>
<gene>
    <name evidence="5" type="ORF">B0T19DRAFT_459113</name>
</gene>
<dbReference type="InterPro" id="IPR017850">
    <property type="entry name" value="Alkaline_phosphatase_core_sf"/>
</dbReference>
<comment type="catalytic activity">
    <reaction evidence="1">
        <text>a phosphate monoester + H2O = an alcohol + phosphate</text>
        <dbReference type="Rhea" id="RHEA:15017"/>
        <dbReference type="ChEBI" id="CHEBI:15377"/>
        <dbReference type="ChEBI" id="CHEBI:30879"/>
        <dbReference type="ChEBI" id="CHEBI:43474"/>
        <dbReference type="ChEBI" id="CHEBI:67140"/>
        <dbReference type="EC" id="3.1.3.2"/>
    </reaction>
</comment>
<evidence type="ECO:0000313" key="6">
    <source>
        <dbReference type="Proteomes" id="UP001286456"/>
    </source>
</evidence>
<name>A0AAE0IZF6_9PEZI</name>
<dbReference type="AlphaFoldDB" id="A0AAE0IZF6"/>
<evidence type="ECO:0000256" key="1">
    <source>
        <dbReference type="ARBA" id="ARBA00000032"/>
    </source>
</evidence>
<evidence type="ECO:0000256" key="4">
    <source>
        <dbReference type="SAM" id="SignalP"/>
    </source>
</evidence>
<feature type="signal peptide" evidence="4">
    <location>
        <begin position="1"/>
        <end position="21"/>
    </location>
</feature>
<sequence length="467" mass="51287">MKRSITTIISLALGAATTVLGVEYAPQPAFVTEWDPISTIQPSPEEIVYAKIHAKPSSPTSNVKGAVFDRVVQIWLENQEFKNASVDPNMQWLARQGILLTNYFAVTHPSQPNYAAAVCGDTFGMDHDEFVRFPANISTVVDLLDTKGITWGEYQEHQPYAGYEGFNFTESSEDDYVRKHNPLILFDSVANNASRIRQIKNFTSFAEDLEARTLPQWSFLTPNMTNDAHDTNMTFSAKWTRGFIEPLLKNPYFMERTLLILTFDEGEVFKNQNRVFTVLMGGAVPKALHGTTDDMYYNLYSTLSTVSVNWGLPSLGRWDCDANVFDLVAAQTGYTNTNISLAGLYFNDTYPGAVGRFQYTAGWWPAPNTLARCASGQGVLPSVVETWGETKGAYNYTNVYPYNEQAGVATGGVPAVGFMDRDFEEGGAGGAGKTKGGGAVSTTSSSSASFGVSVGGAWLWFGKKKKL</sequence>
<evidence type="ECO:0000313" key="5">
    <source>
        <dbReference type="EMBL" id="KAK3333747.1"/>
    </source>
</evidence>
<dbReference type="EC" id="3.1.3.2" evidence="2"/>
<protein>
    <recommendedName>
        <fullName evidence="2">acid phosphatase</fullName>
        <ecNumber evidence="2">3.1.3.2</ecNumber>
    </recommendedName>
</protein>
<accession>A0AAE0IZF6</accession>
<dbReference type="SUPFAM" id="SSF53649">
    <property type="entry name" value="Alkaline phosphatase-like"/>
    <property type="match status" value="1"/>
</dbReference>
<comment type="caution">
    <text evidence="5">The sequence shown here is derived from an EMBL/GenBank/DDBJ whole genome shotgun (WGS) entry which is preliminary data.</text>
</comment>
<dbReference type="GO" id="GO:0003993">
    <property type="term" value="F:acid phosphatase activity"/>
    <property type="evidence" value="ECO:0007669"/>
    <property type="project" value="UniProtKB-EC"/>
</dbReference>
<dbReference type="Pfam" id="PF04185">
    <property type="entry name" value="Phosphoesterase"/>
    <property type="match status" value="1"/>
</dbReference>